<evidence type="ECO:0008006" key="4">
    <source>
        <dbReference type="Google" id="ProtNLM"/>
    </source>
</evidence>
<evidence type="ECO:0000313" key="2">
    <source>
        <dbReference type="EMBL" id="BDG09094.1"/>
    </source>
</evidence>
<evidence type="ECO:0000313" key="3">
    <source>
        <dbReference type="Proteomes" id="UP001162734"/>
    </source>
</evidence>
<reference evidence="3" key="1">
    <citation type="journal article" date="2022" name="Int. J. Syst. Evol. Microbiol.">
        <title>Anaeromyxobacter oryzae sp. nov., Anaeromyxobacter diazotrophicus sp. nov. and Anaeromyxobacter paludicola sp. nov., isolated from paddy soils.</title>
        <authorList>
            <person name="Itoh H."/>
            <person name="Xu Z."/>
            <person name="Mise K."/>
            <person name="Masuda Y."/>
            <person name="Ushijima N."/>
            <person name="Hayakawa C."/>
            <person name="Shiratori Y."/>
            <person name="Senoo K."/>
        </authorList>
    </citation>
    <scope>NUCLEOTIDE SEQUENCE [LARGE SCALE GENOMIC DNA]</scope>
    <source>
        <strain evidence="3">Red630</strain>
    </source>
</reference>
<dbReference type="RefSeq" id="WP_248340735.1">
    <property type="nucleotide sequence ID" value="NZ_AP025592.1"/>
</dbReference>
<protein>
    <recommendedName>
        <fullName evidence="4">Type IV pilus assembly protein PilW</fullName>
    </recommendedName>
</protein>
<name>A0ABM7XB68_9BACT</name>
<dbReference type="NCBIfam" id="TIGR02532">
    <property type="entry name" value="IV_pilin_GFxxxE"/>
    <property type="match status" value="1"/>
</dbReference>
<dbReference type="Pfam" id="PF16074">
    <property type="entry name" value="PilW"/>
    <property type="match status" value="1"/>
</dbReference>
<dbReference type="InterPro" id="IPR032092">
    <property type="entry name" value="PilW"/>
</dbReference>
<proteinExistence type="predicted"/>
<gene>
    <name evidence="2" type="ORF">AMPC_22070</name>
</gene>
<keyword evidence="3" id="KW-1185">Reference proteome</keyword>
<sequence length="405" mass="41591">MRGPVRGFSLTELLVAMVASAVIAAGALGLVVAQQRAFTASAGDRGLQETARTALGELGMSLRRAGYGVEPWLALDFGPANGAFANQSYPSGAPSAFPPSASACTGADAVSCRDSVTGPDELVFYARDPAFSRALAAAPTSTRLTLATPLVNPLYQGQVLQVMCGGASRWAYVTVGAKAGPGDTAVALGTASSGPFPYQQDQLASGCFGAGWRDVLVLKVERFHYYVARYSDGSGADRPYLLLDRGLWDGGAPLVEPVAPDVEDLQVSYLFPGSAVQRVGYAPGHRLVNATAAASPDAAVDLSAAPPTYADLSNAPSRATNHPANVRAVRISLVVRTATWDPQLAGAGGATLPAAANRPASGADGGYRRLLVETTEGVRNLDSRGPFYPSYSTNAGADGLNVGGG</sequence>
<evidence type="ECO:0000256" key="1">
    <source>
        <dbReference type="SAM" id="MobiDB-lite"/>
    </source>
</evidence>
<accession>A0ABM7XB68</accession>
<feature type="region of interest" description="Disordered" evidence="1">
    <location>
        <begin position="386"/>
        <end position="405"/>
    </location>
</feature>
<dbReference type="InterPro" id="IPR012902">
    <property type="entry name" value="N_methyl_site"/>
</dbReference>
<dbReference type="EMBL" id="AP025592">
    <property type="protein sequence ID" value="BDG09094.1"/>
    <property type="molecule type" value="Genomic_DNA"/>
</dbReference>
<organism evidence="2 3">
    <name type="scientific">Anaeromyxobacter paludicola</name>
    <dbReference type="NCBI Taxonomy" id="2918171"/>
    <lineage>
        <taxon>Bacteria</taxon>
        <taxon>Pseudomonadati</taxon>
        <taxon>Myxococcota</taxon>
        <taxon>Myxococcia</taxon>
        <taxon>Myxococcales</taxon>
        <taxon>Cystobacterineae</taxon>
        <taxon>Anaeromyxobacteraceae</taxon>
        <taxon>Anaeromyxobacter</taxon>
    </lineage>
</organism>
<dbReference type="Proteomes" id="UP001162734">
    <property type="component" value="Chromosome"/>
</dbReference>
<dbReference type="Pfam" id="PF07963">
    <property type="entry name" value="N_methyl"/>
    <property type="match status" value="1"/>
</dbReference>